<dbReference type="Pfam" id="PF15227">
    <property type="entry name" value="zf-C3HC4_4"/>
    <property type="match status" value="1"/>
</dbReference>
<keyword evidence="7" id="KW-1185">Reference proteome</keyword>
<organism evidence="6 7">
    <name type="scientific">Ovis ammon polii</name>
    <dbReference type="NCBI Taxonomy" id="230172"/>
    <lineage>
        <taxon>Eukaryota</taxon>
        <taxon>Metazoa</taxon>
        <taxon>Chordata</taxon>
        <taxon>Craniata</taxon>
        <taxon>Vertebrata</taxon>
        <taxon>Euteleostomi</taxon>
        <taxon>Mammalia</taxon>
        <taxon>Eutheria</taxon>
        <taxon>Laurasiatheria</taxon>
        <taxon>Artiodactyla</taxon>
        <taxon>Ruminantia</taxon>
        <taxon>Pecora</taxon>
        <taxon>Bovidae</taxon>
        <taxon>Caprinae</taxon>
        <taxon>Ovis</taxon>
    </lineage>
</organism>
<sequence>MSFILTLNKSTVSGFPSYPLRRSLFVLRRSALQGSSAAVLAPASPLRKREDEVLCSVCLDYLKDTVTIDCGHVFCYHRIIKVCESAQQPLCCSLCKKAFKKENIRHVWQMASIAENIWRMKADEERQPREDRPLAQRAEQLCGQHLEKLHYYCKDDQWIVCVT</sequence>
<dbReference type="InterPro" id="IPR050143">
    <property type="entry name" value="TRIM/RBCC"/>
</dbReference>
<evidence type="ECO:0000256" key="1">
    <source>
        <dbReference type="ARBA" id="ARBA00022723"/>
    </source>
</evidence>
<keyword evidence="1" id="KW-0479">Metal-binding</keyword>
<accession>A0AAD4TRK7</accession>
<keyword evidence="3" id="KW-0862">Zinc</keyword>
<dbReference type="InterPro" id="IPR013083">
    <property type="entry name" value="Znf_RING/FYVE/PHD"/>
</dbReference>
<dbReference type="InterPro" id="IPR001841">
    <property type="entry name" value="Znf_RING"/>
</dbReference>
<evidence type="ECO:0000256" key="3">
    <source>
        <dbReference type="ARBA" id="ARBA00022833"/>
    </source>
</evidence>
<protein>
    <recommendedName>
        <fullName evidence="5">RING-type domain-containing protein</fullName>
    </recommendedName>
</protein>
<evidence type="ECO:0000256" key="4">
    <source>
        <dbReference type="PROSITE-ProRule" id="PRU00175"/>
    </source>
</evidence>
<proteinExistence type="predicted"/>
<dbReference type="PROSITE" id="PS50089">
    <property type="entry name" value="ZF_RING_2"/>
    <property type="match status" value="1"/>
</dbReference>
<dbReference type="Gene3D" id="3.30.40.10">
    <property type="entry name" value="Zinc/RING finger domain, C3HC4 (zinc finger)"/>
    <property type="match status" value="1"/>
</dbReference>
<dbReference type="EMBL" id="JAKZEL010000024">
    <property type="protein sequence ID" value="KAI4530989.1"/>
    <property type="molecule type" value="Genomic_DNA"/>
</dbReference>
<dbReference type="AlphaFoldDB" id="A0AAD4TRK7"/>
<feature type="domain" description="RING-type" evidence="5">
    <location>
        <begin position="55"/>
        <end position="96"/>
    </location>
</feature>
<evidence type="ECO:0000259" key="5">
    <source>
        <dbReference type="PROSITE" id="PS50089"/>
    </source>
</evidence>
<evidence type="ECO:0000313" key="7">
    <source>
        <dbReference type="Proteomes" id="UP001214576"/>
    </source>
</evidence>
<gene>
    <name evidence="6" type="ORF">MG293_018847</name>
</gene>
<evidence type="ECO:0000256" key="2">
    <source>
        <dbReference type="ARBA" id="ARBA00022771"/>
    </source>
</evidence>
<reference evidence="6" key="1">
    <citation type="submission" date="2022-03" db="EMBL/GenBank/DDBJ databases">
        <title>Genomic analyses of argali, domestic sheep and their hybrids provide insights into chromosomal evolution, heterosis and genetic basis of agronomic traits.</title>
        <authorList>
            <person name="Li M."/>
        </authorList>
    </citation>
    <scope>NUCLEOTIDE SEQUENCE</scope>
    <source>
        <strain evidence="6">CAU-MHL-2022a</strain>
        <tissue evidence="6">Skin</tissue>
    </source>
</reference>
<name>A0AAD4TRK7_OVIAM</name>
<dbReference type="SUPFAM" id="SSF57845">
    <property type="entry name" value="B-box zinc-binding domain"/>
    <property type="match status" value="1"/>
</dbReference>
<keyword evidence="2 4" id="KW-0863">Zinc-finger</keyword>
<dbReference type="SUPFAM" id="SSF57850">
    <property type="entry name" value="RING/U-box"/>
    <property type="match status" value="1"/>
</dbReference>
<dbReference type="PANTHER" id="PTHR24103">
    <property type="entry name" value="E3 UBIQUITIN-PROTEIN LIGASE TRIM"/>
    <property type="match status" value="1"/>
</dbReference>
<dbReference type="Proteomes" id="UP001214576">
    <property type="component" value="Unassembled WGS sequence"/>
</dbReference>
<comment type="caution">
    <text evidence="6">The sequence shown here is derived from an EMBL/GenBank/DDBJ whole genome shotgun (WGS) entry which is preliminary data.</text>
</comment>
<dbReference type="GO" id="GO:0008270">
    <property type="term" value="F:zinc ion binding"/>
    <property type="evidence" value="ECO:0007669"/>
    <property type="project" value="UniProtKB-KW"/>
</dbReference>
<dbReference type="Gene3D" id="3.30.160.60">
    <property type="entry name" value="Classic Zinc Finger"/>
    <property type="match status" value="1"/>
</dbReference>
<evidence type="ECO:0000313" key="6">
    <source>
        <dbReference type="EMBL" id="KAI4530989.1"/>
    </source>
</evidence>